<evidence type="ECO:0000256" key="10">
    <source>
        <dbReference type="RuleBase" id="RU364126"/>
    </source>
</evidence>
<keyword evidence="8 10" id="KW-0418">Kinase</keyword>
<comment type="function">
    <text evidence="10">Phosphorylates Ins(1,3,4,5,6)P5 at position 2 to form Ins(1,2,3,4,5,6)P6 (InsP6 or phytate).</text>
</comment>
<dbReference type="Pfam" id="PF06090">
    <property type="entry name" value="Ins_P5_2-kin"/>
    <property type="match status" value="1"/>
</dbReference>
<evidence type="ECO:0000256" key="5">
    <source>
        <dbReference type="ARBA" id="ARBA00014846"/>
    </source>
</evidence>
<gene>
    <name evidence="11" type="ORF">BZA70DRAFT_288139</name>
</gene>
<comment type="function">
    <text evidence="2">Has kinase activity and phosphorylates inositol-1,3,4,5,6-pentakisphosphate (Ins(1,3,4,5,6)P5) to produce 1,2,3,4,5,6-hexakisphosphate (InsP6), also known as phytate.</text>
</comment>
<keyword evidence="9 10" id="KW-0067">ATP-binding</keyword>
<dbReference type="Proteomes" id="UP001498771">
    <property type="component" value="Unassembled WGS sequence"/>
</dbReference>
<evidence type="ECO:0000256" key="3">
    <source>
        <dbReference type="ARBA" id="ARBA00008305"/>
    </source>
</evidence>
<evidence type="ECO:0000256" key="4">
    <source>
        <dbReference type="ARBA" id="ARBA00012023"/>
    </source>
</evidence>
<name>A0ABR1FA20_9ASCO</name>
<dbReference type="InterPro" id="IPR009286">
    <property type="entry name" value="Ins_P5_2-kin"/>
</dbReference>
<dbReference type="InterPro" id="IPR043001">
    <property type="entry name" value="IP5_2-K_N_lobe"/>
</dbReference>
<reference evidence="11 12" key="1">
    <citation type="submission" date="2024-03" db="EMBL/GenBank/DDBJ databases">
        <title>Genome-scale model development and genomic sequencing of the oleaginous clade Lipomyces.</title>
        <authorList>
            <consortium name="Lawrence Berkeley National Laboratory"/>
            <person name="Czajka J.J."/>
            <person name="Han Y."/>
            <person name="Kim J."/>
            <person name="Mondo S.J."/>
            <person name="Hofstad B.A."/>
            <person name="Robles A."/>
            <person name="Haridas S."/>
            <person name="Riley R."/>
            <person name="LaButti K."/>
            <person name="Pangilinan J."/>
            <person name="Andreopoulos W."/>
            <person name="Lipzen A."/>
            <person name="Yan J."/>
            <person name="Wang M."/>
            <person name="Ng V."/>
            <person name="Grigoriev I.V."/>
            <person name="Spatafora J.W."/>
            <person name="Magnuson J.K."/>
            <person name="Baker S.E."/>
            <person name="Pomraning K.R."/>
        </authorList>
    </citation>
    <scope>NUCLEOTIDE SEQUENCE [LARGE SCALE GENOMIC DNA]</scope>
    <source>
        <strain evidence="11 12">Phaff 52-87</strain>
    </source>
</reference>
<keyword evidence="12" id="KW-1185">Reference proteome</keyword>
<comment type="caution">
    <text evidence="11">The sequence shown here is derived from an EMBL/GenBank/DDBJ whole genome shotgun (WGS) entry which is preliminary data.</text>
</comment>
<evidence type="ECO:0000313" key="12">
    <source>
        <dbReference type="Proteomes" id="UP001498771"/>
    </source>
</evidence>
<evidence type="ECO:0000256" key="7">
    <source>
        <dbReference type="ARBA" id="ARBA00022741"/>
    </source>
</evidence>
<dbReference type="EMBL" id="JBBJBU010000002">
    <property type="protein sequence ID" value="KAK7206670.1"/>
    <property type="molecule type" value="Genomic_DNA"/>
</dbReference>
<dbReference type="EC" id="2.7.1.158" evidence="4 10"/>
<keyword evidence="7 10" id="KW-0547">Nucleotide-binding</keyword>
<comment type="catalytic activity">
    <reaction evidence="1 10">
        <text>1D-myo-inositol 1,3,4,5,6-pentakisphosphate + ATP = 1D-myo-inositol hexakisphosphate + ADP + H(+)</text>
        <dbReference type="Rhea" id="RHEA:20313"/>
        <dbReference type="ChEBI" id="CHEBI:15378"/>
        <dbReference type="ChEBI" id="CHEBI:30616"/>
        <dbReference type="ChEBI" id="CHEBI:57733"/>
        <dbReference type="ChEBI" id="CHEBI:58130"/>
        <dbReference type="ChEBI" id="CHEBI:456216"/>
        <dbReference type="EC" id="2.7.1.158"/>
    </reaction>
</comment>
<dbReference type="PANTHER" id="PTHR14456">
    <property type="entry name" value="INOSITOL POLYPHOSPHATE KINASE 1"/>
    <property type="match status" value="1"/>
</dbReference>
<comment type="domain">
    <text evidence="10">The EXKPK motif is conserved in inositol-pentakisphosphate 2-kinases of both family 1 and 2.</text>
</comment>
<dbReference type="RefSeq" id="XP_064769703.1">
    <property type="nucleotide sequence ID" value="XM_064914008.1"/>
</dbReference>
<accession>A0ABR1FA20</accession>
<keyword evidence="6 10" id="KW-0808">Transferase</keyword>
<organism evidence="11 12">
    <name type="scientific">Myxozyma melibiosi</name>
    <dbReference type="NCBI Taxonomy" id="54550"/>
    <lineage>
        <taxon>Eukaryota</taxon>
        <taxon>Fungi</taxon>
        <taxon>Dikarya</taxon>
        <taxon>Ascomycota</taxon>
        <taxon>Saccharomycotina</taxon>
        <taxon>Lipomycetes</taxon>
        <taxon>Lipomycetales</taxon>
        <taxon>Lipomycetaceae</taxon>
        <taxon>Myxozyma</taxon>
    </lineage>
</organism>
<evidence type="ECO:0000256" key="2">
    <source>
        <dbReference type="ARBA" id="ARBA00003979"/>
    </source>
</evidence>
<evidence type="ECO:0000256" key="6">
    <source>
        <dbReference type="ARBA" id="ARBA00022679"/>
    </source>
</evidence>
<proteinExistence type="inferred from homology"/>
<dbReference type="Gene3D" id="3.30.200.110">
    <property type="entry name" value="Inositol-pentakisphosphate 2-kinase, N-lobe"/>
    <property type="match status" value="1"/>
</dbReference>
<sequence>MDSAGIPQIDDASVFRYVAEGAANVLYECSDPLYSQYLLRLRKKMPSQPSTLSVYKFLHDTIGPLFDPGMIVATKLVRLSPAVLQQLNGALVGLEQDGTRDKKRHGTVLDVDEQYGVFVENMTATASTARGGAAALPILQDVRYKIKGSSSVIGYVQRGDKSGEVQEVAVLEFKPKWLAQSRDAPAEWTYCRTCALRRMRAKDAANSYQFCPFDLVSGDRERVSKCVNALLPIEAEERIGQGSRCLDVQRLRRVMVDFVLNTGIFERLKMIQEKMDRNGLLGDGNDNDEKEQDSTDFLIAMTVRDCTAFVRISAAAESDLPSEAISGPTPTYVKGKDARVFYVRDEQEWFAVSCRLADLDIKDGSGTKREYWKGIERELNVGGWYCGHDAKLAECR</sequence>
<dbReference type="GeneID" id="90039520"/>
<dbReference type="PANTHER" id="PTHR14456:SF2">
    <property type="entry name" value="INOSITOL-PENTAKISPHOSPHATE 2-KINASE"/>
    <property type="match status" value="1"/>
</dbReference>
<comment type="similarity">
    <text evidence="3">Belongs to the IPK1 type 1 family.</text>
</comment>
<evidence type="ECO:0000313" key="11">
    <source>
        <dbReference type="EMBL" id="KAK7206670.1"/>
    </source>
</evidence>
<evidence type="ECO:0000256" key="8">
    <source>
        <dbReference type="ARBA" id="ARBA00022777"/>
    </source>
</evidence>
<evidence type="ECO:0000256" key="9">
    <source>
        <dbReference type="ARBA" id="ARBA00022840"/>
    </source>
</evidence>
<protein>
    <recommendedName>
        <fullName evidence="5 10">Inositol-pentakisphosphate 2-kinase</fullName>
        <ecNumber evidence="4 10">2.7.1.158</ecNumber>
    </recommendedName>
</protein>
<evidence type="ECO:0000256" key="1">
    <source>
        <dbReference type="ARBA" id="ARBA00001774"/>
    </source>
</evidence>